<evidence type="ECO:0000259" key="8">
    <source>
        <dbReference type="PROSITE" id="PS50045"/>
    </source>
</evidence>
<proteinExistence type="predicted"/>
<keyword evidence="6" id="KW-0804">Transcription</keyword>
<name>A0ABT7PP12_9BACT</name>
<dbReference type="RefSeq" id="WP_289165988.1">
    <property type="nucleotide sequence ID" value="NZ_JASZZN010000020.1"/>
</dbReference>
<evidence type="ECO:0000259" key="9">
    <source>
        <dbReference type="PROSITE" id="PS50112"/>
    </source>
</evidence>
<dbReference type="Gene3D" id="1.10.8.60">
    <property type="match status" value="1"/>
</dbReference>
<dbReference type="SUPFAM" id="SSF55785">
    <property type="entry name" value="PYP-like sensor domain (PAS domain)"/>
    <property type="match status" value="1"/>
</dbReference>
<dbReference type="InterPro" id="IPR002078">
    <property type="entry name" value="Sigma_54_int"/>
</dbReference>
<comment type="caution">
    <text evidence="10">The sequence shown here is derived from an EMBL/GenBank/DDBJ whole genome shotgun (WGS) entry which is preliminary data.</text>
</comment>
<dbReference type="NCBIfam" id="TIGR00229">
    <property type="entry name" value="sensory_box"/>
    <property type="match status" value="1"/>
</dbReference>
<dbReference type="SMART" id="SM00065">
    <property type="entry name" value="GAF"/>
    <property type="match status" value="1"/>
</dbReference>
<dbReference type="InterPro" id="IPR035965">
    <property type="entry name" value="PAS-like_dom_sf"/>
</dbReference>
<keyword evidence="5" id="KW-0010">Activator</keyword>
<evidence type="ECO:0000313" key="10">
    <source>
        <dbReference type="EMBL" id="MDM4018247.1"/>
    </source>
</evidence>
<evidence type="ECO:0000256" key="3">
    <source>
        <dbReference type="ARBA" id="ARBA00023015"/>
    </source>
</evidence>
<dbReference type="Gene3D" id="3.30.450.20">
    <property type="entry name" value="PAS domain"/>
    <property type="match status" value="1"/>
</dbReference>
<dbReference type="Pfam" id="PF00989">
    <property type="entry name" value="PAS"/>
    <property type="match status" value="1"/>
</dbReference>
<dbReference type="PANTHER" id="PTHR32071">
    <property type="entry name" value="TRANSCRIPTIONAL REGULATORY PROTEIN"/>
    <property type="match status" value="1"/>
</dbReference>
<reference evidence="10 11" key="1">
    <citation type="submission" date="2023-06" db="EMBL/GenBank/DDBJ databases">
        <title>Roseiconus lacunae JC819 isolated from Gulf of Mannar region, Tamil Nadu.</title>
        <authorList>
            <person name="Pk S."/>
            <person name="Ch S."/>
            <person name="Ch V.R."/>
        </authorList>
    </citation>
    <scope>NUCLEOTIDE SEQUENCE [LARGE SCALE GENOMIC DNA]</scope>
    <source>
        <strain evidence="10 11">JC819</strain>
    </source>
</reference>
<evidence type="ECO:0000256" key="5">
    <source>
        <dbReference type="ARBA" id="ARBA00023159"/>
    </source>
</evidence>
<keyword evidence="1" id="KW-0547">Nucleotide-binding</keyword>
<dbReference type="EMBL" id="JASZZN010000020">
    <property type="protein sequence ID" value="MDM4018247.1"/>
    <property type="molecule type" value="Genomic_DNA"/>
</dbReference>
<evidence type="ECO:0000313" key="11">
    <source>
        <dbReference type="Proteomes" id="UP001239462"/>
    </source>
</evidence>
<dbReference type="Gene3D" id="1.10.10.60">
    <property type="entry name" value="Homeodomain-like"/>
    <property type="match status" value="1"/>
</dbReference>
<dbReference type="SMART" id="SM00091">
    <property type="entry name" value="PAS"/>
    <property type="match status" value="1"/>
</dbReference>
<dbReference type="Gene3D" id="3.40.50.300">
    <property type="entry name" value="P-loop containing nucleotide triphosphate hydrolases"/>
    <property type="match status" value="1"/>
</dbReference>
<evidence type="ECO:0000256" key="4">
    <source>
        <dbReference type="ARBA" id="ARBA00023125"/>
    </source>
</evidence>
<keyword evidence="11" id="KW-1185">Reference proteome</keyword>
<dbReference type="InterPro" id="IPR025662">
    <property type="entry name" value="Sigma_54_int_dom_ATP-bd_1"/>
</dbReference>
<gene>
    <name evidence="10" type="ORF">QTN89_22545</name>
</gene>
<dbReference type="PROSITE" id="PS00675">
    <property type="entry name" value="SIGMA54_INTERACT_1"/>
    <property type="match status" value="1"/>
</dbReference>
<dbReference type="SUPFAM" id="SSF52540">
    <property type="entry name" value="P-loop containing nucleoside triphosphate hydrolases"/>
    <property type="match status" value="1"/>
</dbReference>
<dbReference type="PANTHER" id="PTHR32071:SF117">
    <property type="entry name" value="PTS-DEPENDENT DIHYDROXYACETONE KINASE OPERON REGULATORY PROTEIN-RELATED"/>
    <property type="match status" value="1"/>
</dbReference>
<feature type="domain" description="PAS" evidence="9">
    <location>
        <begin position="49"/>
        <end position="90"/>
    </location>
</feature>
<dbReference type="PROSITE" id="PS00688">
    <property type="entry name" value="SIGMA54_INTERACT_3"/>
    <property type="match status" value="1"/>
</dbReference>
<dbReference type="SUPFAM" id="SSF55781">
    <property type="entry name" value="GAF domain-like"/>
    <property type="match status" value="1"/>
</dbReference>
<dbReference type="InterPro" id="IPR013767">
    <property type="entry name" value="PAS_fold"/>
</dbReference>
<dbReference type="PROSITE" id="PS50045">
    <property type="entry name" value="SIGMA54_INTERACT_4"/>
    <property type="match status" value="1"/>
</dbReference>
<dbReference type="Pfam" id="PF25601">
    <property type="entry name" value="AAA_lid_14"/>
    <property type="match status" value="1"/>
</dbReference>
<evidence type="ECO:0000256" key="7">
    <source>
        <dbReference type="SAM" id="Coils"/>
    </source>
</evidence>
<feature type="domain" description="Sigma-54 factor interaction" evidence="8">
    <location>
        <begin position="358"/>
        <end position="587"/>
    </location>
</feature>
<sequence>MGEPNSDLKSSPDLSLLDTLDDVVSQPLGSFRRLCEDLPAGAFALHHHRIAYVNSAMAQLLGQEADSLVGARLLDFVQPHDVRSVEEYVNGCHCGEERSATFEFRIKDTAKRSEPVKVHLTRLDCTSRALIGMTIFEAAEQASDTQRLQEQLEFERMLANLSAGFVNLPCDQLDNRIDEGLRTIVQFLGNDRSTFVEFVDDENEVSITHSYAVPGCQPFPLGPFAVARLPWFINEFRRGKSVFIRSVLDDLPPDADGERQYCLKHGIKSNVTVSLKAGGIVMGGLTFAFIKKPCEWSSEVISRLQLIGEVFANALLRRRTDQFLREAMKENEQLRQRLEQDNHYLREQITLKHHHQRIIGRSSGIMRVLTDAERVAKTDAPVLLTGETGTGKELIAQTIHEQSNRYGRPMIIVNCASLPATLIESELFGRVAGAYTGAASAQPGRFELADGSTLFLDEIGELPLELQAKLLRVLQDGRFERLGSLQTVTVDVRIVAATNRNLEQANHDGRFRADLYHRLNVFPIRIPPLRERRDDIPLLTWAYVESIGRRMGKVIKHIPRSTMQRLEQYDWPGNVRELSNTIERAMILTDDDTLIVELPSGPQSTRLAGKSLKQAERDHILGVLEKTGWRIRGSGGAAEVLELKPTTLEARMAKLEIKRPGRSTDSSRE</sequence>
<evidence type="ECO:0000256" key="1">
    <source>
        <dbReference type="ARBA" id="ARBA00022741"/>
    </source>
</evidence>
<dbReference type="InterPro" id="IPR000014">
    <property type="entry name" value="PAS"/>
</dbReference>
<dbReference type="InterPro" id="IPR058031">
    <property type="entry name" value="AAA_lid_NorR"/>
</dbReference>
<organism evidence="10 11">
    <name type="scientific">Roseiconus lacunae</name>
    <dbReference type="NCBI Taxonomy" id="2605694"/>
    <lineage>
        <taxon>Bacteria</taxon>
        <taxon>Pseudomonadati</taxon>
        <taxon>Planctomycetota</taxon>
        <taxon>Planctomycetia</taxon>
        <taxon>Pirellulales</taxon>
        <taxon>Pirellulaceae</taxon>
        <taxon>Roseiconus</taxon>
    </lineage>
</organism>
<keyword evidence="2" id="KW-0067">ATP-binding</keyword>
<accession>A0ABT7PP12</accession>
<dbReference type="Pfam" id="PF00158">
    <property type="entry name" value="Sigma54_activat"/>
    <property type="match status" value="1"/>
</dbReference>
<evidence type="ECO:0000256" key="2">
    <source>
        <dbReference type="ARBA" id="ARBA00022840"/>
    </source>
</evidence>
<dbReference type="Proteomes" id="UP001239462">
    <property type="component" value="Unassembled WGS sequence"/>
</dbReference>
<dbReference type="SMART" id="SM00382">
    <property type="entry name" value="AAA"/>
    <property type="match status" value="1"/>
</dbReference>
<keyword evidence="4" id="KW-0238">DNA-binding</keyword>
<feature type="coiled-coil region" evidence="7">
    <location>
        <begin position="321"/>
        <end position="348"/>
    </location>
</feature>
<dbReference type="PROSITE" id="PS50112">
    <property type="entry name" value="PAS"/>
    <property type="match status" value="1"/>
</dbReference>
<keyword evidence="3" id="KW-0805">Transcription regulation</keyword>
<dbReference type="CDD" id="cd00130">
    <property type="entry name" value="PAS"/>
    <property type="match status" value="1"/>
</dbReference>
<dbReference type="CDD" id="cd00009">
    <property type="entry name" value="AAA"/>
    <property type="match status" value="1"/>
</dbReference>
<evidence type="ECO:0000256" key="6">
    <source>
        <dbReference type="ARBA" id="ARBA00023163"/>
    </source>
</evidence>
<dbReference type="InterPro" id="IPR029016">
    <property type="entry name" value="GAF-like_dom_sf"/>
</dbReference>
<dbReference type="Gene3D" id="3.30.450.40">
    <property type="match status" value="1"/>
</dbReference>
<dbReference type="InterPro" id="IPR025944">
    <property type="entry name" value="Sigma_54_int_dom_CS"/>
</dbReference>
<dbReference type="InterPro" id="IPR003018">
    <property type="entry name" value="GAF"/>
</dbReference>
<keyword evidence="7" id="KW-0175">Coiled coil</keyword>
<dbReference type="InterPro" id="IPR027417">
    <property type="entry name" value="P-loop_NTPase"/>
</dbReference>
<protein>
    <submittedName>
        <fullName evidence="10">Sigma 54-interacting transcriptional regulator</fullName>
    </submittedName>
</protein>
<dbReference type="InterPro" id="IPR003593">
    <property type="entry name" value="AAA+_ATPase"/>
</dbReference>